<name>A0A1V4GML6_MORLA</name>
<evidence type="ECO:0000313" key="2">
    <source>
        <dbReference type="EMBL" id="STZ00396.1"/>
    </source>
</evidence>
<protein>
    <submittedName>
        <fullName evidence="1">Uncharacterized protein</fullName>
    </submittedName>
</protein>
<evidence type="ECO:0000313" key="3">
    <source>
        <dbReference type="Proteomes" id="UP000191025"/>
    </source>
</evidence>
<gene>
    <name evidence="1" type="ORF">B5J94_12240</name>
    <name evidence="2" type="ORF">NCTC7911_01793</name>
</gene>
<dbReference type="EMBL" id="UGQC01000001">
    <property type="protein sequence ID" value="STZ00396.1"/>
    <property type="molecule type" value="Genomic_DNA"/>
</dbReference>
<evidence type="ECO:0000313" key="1">
    <source>
        <dbReference type="EMBL" id="OPH33867.1"/>
    </source>
</evidence>
<dbReference type="AlphaFoldDB" id="A0A1V4GML6"/>
<dbReference type="Proteomes" id="UP000191025">
    <property type="component" value="Unassembled WGS sequence"/>
</dbReference>
<organism evidence="1 3">
    <name type="scientific">Moraxella lacunata</name>
    <dbReference type="NCBI Taxonomy" id="477"/>
    <lineage>
        <taxon>Bacteria</taxon>
        <taxon>Pseudomonadati</taxon>
        <taxon>Pseudomonadota</taxon>
        <taxon>Gammaproteobacteria</taxon>
        <taxon>Moraxellales</taxon>
        <taxon>Moraxellaceae</taxon>
        <taxon>Moraxella</taxon>
    </lineage>
</organism>
<reference evidence="1" key="2">
    <citation type="submission" date="2017-03" db="EMBL/GenBank/DDBJ databases">
        <authorList>
            <person name="Afonso C.L."/>
            <person name="Miller P.J."/>
            <person name="Scott M.A."/>
            <person name="Spackman E."/>
            <person name="Goraichik I."/>
            <person name="Dimitrov K.M."/>
            <person name="Suarez D.L."/>
            <person name="Swayne D.E."/>
        </authorList>
    </citation>
    <scope>NUCLEOTIDE SEQUENCE</scope>
    <source>
        <strain evidence="1">CCUG 4441</strain>
    </source>
</reference>
<reference evidence="3" key="1">
    <citation type="submission" date="2017-03" db="EMBL/GenBank/DDBJ databases">
        <title>Draft genome sequence of Moraxella equi CCUG 4950T type strain.</title>
        <authorList>
            <person name="Salva-Serra F."/>
            <person name="Engstrom-Jakobsson H."/>
            <person name="Thorell K."/>
            <person name="Jaen-Luchoro D."/>
            <person name="Gonzales-Siles L."/>
            <person name="Karlsson R."/>
            <person name="Yazdan S."/>
            <person name="Boulund F."/>
            <person name="Johnning A."/>
            <person name="Engstrand L."/>
            <person name="Kristiansson E."/>
            <person name="Moore E."/>
        </authorList>
    </citation>
    <scope>NUCLEOTIDE SEQUENCE [LARGE SCALE GENOMIC DNA]</scope>
    <source>
        <strain evidence="3">CCUG 4441</strain>
    </source>
</reference>
<proteinExistence type="predicted"/>
<reference evidence="2 4" key="3">
    <citation type="submission" date="2018-06" db="EMBL/GenBank/DDBJ databases">
        <authorList>
            <consortium name="Pathogen Informatics"/>
            <person name="Doyle S."/>
        </authorList>
    </citation>
    <scope>NUCLEOTIDE SEQUENCE [LARGE SCALE GENOMIC DNA]</scope>
    <source>
        <strain evidence="2 4">NCTC7911</strain>
    </source>
</reference>
<sequence length="112" mass="12164">MNATQLFIGLIALFIGLFVIALAKPYFAKKPASIDDFKKELGRLLPNHDLMIKHGSQSRIIVSLDGIQKAIVIMDKPKADYVMGGLPIFTTDKVSKLKPIADKIGASAVVVN</sequence>
<evidence type="ECO:0000313" key="4">
    <source>
        <dbReference type="Proteomes" id="UP000254107"/>
    </source>
</evidence>
<dbReference type="RefSeq" id="WP_062499319.1">
    <property type="nucleotide sequence ID" value="NZ_MXAN01000098.1"/>
</dbReference>
<dbReference type="GeneID" id="302270358"/>
<dbReference type="Proteomes" id="UP000254107">
    <property type="component" value="Unassembled WGS sequence"/>
</dbReference>
<keyword evidence="4" id="KW-1185">Reference proteome</keyword>
<dbReference type="EMBL" id="MXAN01000098">
    <property type="protein sequence ID" value="OPH33867.1"/>
    <property type="molecule type" value="Genomic_DNA"/>
</dbReference>
<accession>A0A1V4GML6</accession>